<dbReference type="Pfam" id="PF02668">
    <property type="entry name" value="TauD"/>
    <property type="match status" value="1"/>
</dbReference>
<name>A0A9J7ASX8_9PROT</name>
<comment type="cofactor">
    <cofactor evidence="1">
        <name>Fe(2+)</name>
        <dbReference type="ChEBI" id="CHEBI:29033"/>
    </cofactor>
</comment>
<dbReference type="Gene3D" id="3.60.130.10">
    <property type="entry name" value="Clavaminate synthase-like"/>
    <property type="match status" value="1"/>
</dbReference>
<organism evidence="5 6">
    <name type="scientific">Nisaea acidiphila</name>
    <dbReference type="NCBI Taxonomy" id="1862145"/>
    <lineage>
        <taxon>Bacteria</taxon>
        <taxon>Pseudomonadati</taxon>
        <taxon>Pseudomonadota</taxon>
        <taxon>Alphaproteobacteria</taxon>
        <taxon>Rhodospirillales</taxon>
        <taxon>Thalassobaculaceae</taxon>
        <taxon>Nisaea</taxon>
    </lineage>
</organism>
<keyword evidence="5" id="KW-0223">Dioxygenase</keyword>
<dbReference type="InterPro" id="IPR042098">
    <property type="entry name" value="TauD-like_sf"/>
</dbReference>
<evidence type="ECO:0000256" key="2">
    <source>
        <dbReference type="ARBA" id="ARBA00023002"/>
    </source>
</evidence>
<dbReference type="Proteomes" id="UP001060336">
    <property type="component" value="Chromosome"/>
</dbReference>
<dbReference type="PANTHER" id="PTHR10696">
    <property type="entry name" value="GAMMA-BUTYROBETAINE HYDROXYLASE-RELATED"/>
    <property type="match status" value="1"/>
</dbReference>
<sequence length="331" mass="37100">MATLDGTVRKLFEGEDFAVIVEADGSSNSAAAWVSANLAGIEELAHQHPVVVLRNIGLSDETGFPPVRDLLVGRPANYVYRSTPRTEVLEGVLTATEYPASEEILMHCENAYQRDWPLRLIFCCTKPAETGGQTPVADVRKVTRTLGEEILDKVEQRGIRYIRNYHEGFDLDWRTVFQTEDKGEVERFCRENDIAFEWTPDGHLKTAQTCQGTARHPVTGERLWFNQAHLFHASALGEDVLEDLTDIFGEDGLPRDARYGDGTPIEPEVLEKVRAAFQNEARQFDWQAGDVMLVDNMLASHARRPFTGSRRVLVSMGRMHSELEQVAGAAE</sequence>
<dbReference type="InterPro" id="IPR003819">
    <property type="entry name" value="TauD/TfdA-like"/>
</dbReference>
<gene>
    <name evidence="5" type="ORF">NUH88_13740</name>
</gene>
<dbReference type="RefSeq" id="WP_257766976.1">
    <property type="nucleotide sequence ID" value="NZ_CP102480.1"/>
</dbReference>
<dbReference type="SUPFAM" id="SSF51197">
    <property type="entry name" value="Clavaminate synthase-like"/>
    <property type="match status" value="1"/>
</dbReference>
<dbReference type="GO" id="GO:0017000">
    <property type="term" value="P:antibiotic biosynthetic process"/>
    <property type="evidence" value="ECO:0007669"/>
    <property type="project" value="UniProtKB-KW"/>
</dbReference>
<feature type="domain" description="TauD/TfdA-like" evidence="4">
    <location>
        <begin position="32"/>
        <end position="314"/>
    </location>
</feature>
<evidence type="ECO:0000259" key="4">
    <source>
        <dbReference type="Pfam" id="PF02668"/>
    </source>
</evidence>
<dbReference type="KEGG" id="naci:NUH88_13740"/>
<accession>A0A9J7ASX8</accession>
<evidence type="ECO:0000313" key="6">
    <source>
        <dbReference type="Proteomes" id="UP001060336"/>
    </source>
</evidence>
<keyword evidence="2" id="KW-0560">Oxidoreductase</keyword>
<dbReference type="GO" id="GO:0016706">
    <property type="term" value="F:2-oxoglutarate-dependent dioxygenase activity"/>
    <property type="evidence" value="ECO:0007669"/>
    <property type="project" value="UniProtKB-ARBA"/>
</dbReference>
<evidence type="ECO:0000256" key="1">
    <source>
        <dbReference type="ARBA" id="ARBA00001954"/>
    </source>
</evidence>
<dbReference type="InterPro" id="IPR050411">
    <property type="entry name" value="AlphaKG_dependent_hydroxylases"/>
</dbReference>
<reference evidence="5" key="1">
    <citation type="submission" date="2022-08" db="EMBL/GenBank/DDBJ databases">
        <title>Nisaea acidiphila sp. nov., isolated from a marine algal debris and emended description of the genus Nisaea Urios et al. 2008.</title>
        <authorList>
            <person name="Kwon K."/>
        </authorList>
    </citation>
    <scope>NUCLEOTIDE SEQUENCE</scope>
    <source>
        <strain evidence="5">MEBiC11861</strain>
    </source>
</reference>
<protein>
    <submittedName>
        <fullName evidence="5">TauD/TfdA family dioxygenase</fullName>
    </submittedName>
</protein>
<evidence type="ECO:0000313" key="5">
    <source>
        <dbReference type="EMBL" id="UUX48469.1"/>
    </source>
</evidence>
<dbReference type="EMBL" id="CP102480">
    <property type="protein sequence ID" value="UUX48469.1"/>
    <property type="molecule type" value="Genomic_DNA"/>
</dbReference>
<proteinExistence type="predicted"/>
<keyword evidence="6" id="KW-1185">Reference proteome</keyword>
<dbReference type="AlphaFoldDB" id="A0A9J7ASX8"/>
<dbReference type="PANTHER" id="PTHR10696:SF56">
    <property type="entry name" value="TAUD_TFDA-LIKE DOMAIN-CONTAINING PROTEIN"/>
    <property type="match status" value="1"/>
</dbReference>
<evidence type="ECO:0000256" key="3">
    <source>
        <dbReference type="ARBA" id="ARBA00023194"/>
    </source>
</evidence>
<keyword evidence="3" id="KW-0045">Antibiotic biosynthesis</keyword>